<keyword evidence="11" id="KW-0255">Endonuclease</keyword>
<comment type="cofactor">
    <cofactor evidence="2">
        <name>Mg(2+)</name>
        <dbReference type="ChEBI" id="CHEBI:18420"/>
    </cofactor>
</comment>
<dbReference type="OrthoDB" id="635146at2"/>
<feature type="transmembrane region" description="Helical" evidence="9">
    <location>
        <begin position="12"/>
        <end position="30"/>
    </location>
</feature>
<evidence type="ECO:0000313" key="12">
    <source>
        <dbReference type="Proteomes" id="UP000294749"/>
    </source>
</evidence>
<keyword evidence="5" id="KW-0227">DNA damage</keyword>
<name>A0A4R7K2G0_9FLAO</name>
<evidence type="ECO:0000259" key="10">
    <source>
        <dbReference type="Pfam" id="PF03372"/>
    </source>
</evidence>
<feature type="domain" description="Endonuclease/exonuclease/phosphatase" evidence="10">
    <location>
        <begin position="101"/>
        <end position="330"/>
    </location>
</feature>
<evidence type="ECO:0000256" key="5">
    <source>
        <dbReference type="ARBA" id="ARBA00022763"/>
    </source>
</evidence>
<sequence>MKKMSFFKKFMLFLNLIVAFCLFLACVVPYTSSASLAFISLTVPALVIINMLFFLYWLIGKKIYLLLSLSILVFGYFTLGSFIAFNGRSNNMADSENISLLSYNVLSFHNSDNDYEINTAPEIVDFIEDENPDVLLFQEFQSFYIKDDMLGNYPYVSKRESLEEVQGGKNLAVYSKYKIINNGTLEFPDTYNGGLFVDLLVKRDTLRVFNLHMESFGVRPYSIKYERSDRLFVRLRDSFAKQQKQALIVKQYINESPYKVIVAGDFNNTQFSKSYFDIKGDLNDSFLEGGHGYGETIKFWKFPFRIDMLLLDSSFEVLSHKNYNIDLSDHEPIMATFKLPSE</sequence>
<feature type="transmembrane region" description="Helical" evidence="9">
    <location>
        <begin position="64"/>
        <end position="85"/>
    </location>
</feature>
<evidence type="ECO:0000256" key="9">
    <source>
        <dbReference type="SAM" id="Phobius"/>
    </source>
</evidence>
<keyword evidence="8" id="KW-0234">DNA repair</keyword>
<dbReference type="PANTHER" id="PTHR15822:SF4">
    <property type="entry name" value="TYROSYL-DNA PHOSPHODIESTERASE 2"/>
    <property type="match status" value="1"/>
</dbReference>
<dbReference type="GO" id="GO:0004527">
    <property type="term" value="F:exonuclease activity"/>
    <property type="evidence" value="ECO:0007669"/>
    <property type="project" value="UniProtKB-KW"/>
</dbReference>
<dbReference type="GO" id="GO:0046872">
    <property type="term" value="F:metal ion binding"/>
    <property type="evidence" value="ECO:0007669"/>
    <property type="project" value="UniProtKB-KW"/>
</dbReference>
<dbReference type="InterPro" id="IPR051547">
    <property type="entry name" value="TDP2-like"/>
</dbReference>
<evidence type="ECO:0000256" key="1">
    <source>
        <dbReference type="ARBA" id="ARBA00001936"/>
    </source>
</evidence>
<feature type="transmembrane region" description="Helical" evidence="9">
    <location>
        <begin position="36"/>
        <end position="57"/>
    </location>
</feature>
<organism evidence="11 12">
    <name type="scientific">Maribacter spongiicola</name>
    <dbReference type="NCBI Taxonomy" id="1206753"/>
    <lineage>
        <taxon>Bacteria</taxon>
        <taxon>Pseudomonadati</taxon>
        <taxon>Bacteroidota</taxon>
        <taxon>Flavobacteriia</taxon>
        <taxon>Flavobacteriales</taxon>
        <taxon>Flavobacteriaceae</taxon>
        <taxon>Maribacter</taxon>
    </lineage>
</organism>
<evidence type="ECO:0000256" key="8">
    <source>
        <dbReference type="ARBA" id="ARBA00023204"/>
    </source>
</evidence>
<keyword evidence="9" id="KW-0472">Membrane</keyword>
<keyword evidence="9" id="KW-1133">Transmembrane helix</keyword>
<keyword evidence="12" id="KW-1185">Reference proteome</keyword>
<keyword evidence="7" id="KW-0460">Magnesium</keyword>
<keyword evidence="3" id="KW-0540">Nuclease</keyword>
<keyword evidence="6 11" id="KW-0378">Hydrolase</keyword>
<evidence type="ECO:0000256" key="7">
    <source>
        <dbReference type="ARBA" id="ARBA00022842"/>
    </source>
</evidence>
<dbReference type="EMBL" id="SOAY01000011">
    <property type="protein sequence ID" value="TDT44686.1"/>
    <property type="molecule type" value="Genomic_DNA"/>
</dbReference>
<dbReference type="GO" id="GO:0004519">
    <property type="term" value="F:endonuclease activity"/>
    <property type="evidence" value="ECO:0007669"/>
    <property type="project" value="UniProtKB-KW"/>
</dbReference>
<proteinExistence type="predicted"/>
<dbReference type="SUPFAM" id="SSF56219">
    <property type="entry name" value="DNase I-like"/>
    <property type="match status" value="1"/>
</dbReference>
<gene>
    <name evidence="11" type="ORF">CLV90_1762</name>
</gene>
<dbReference type="Pfam" id="PF03372">
    <property type="entry name" value="Exo_endo_phos"/>
    <property type="match status" value="1"/>
</dbReference>
<dbReference type="GO" id="GO:0006281">
    <property type="term" value="P:DNA repair"/>
    <property type="evidence" value="ECO:0007669"/>
    <property type="project" value="UniProtKB-KW"/>
</dbReference>
<keyword evidence="9" id="KW-0812">Transmembrane</keyword>
<evidence type="ECO:0000256" key="3">
    <source>
        <dbReference type="ARBA" id="ARBA00022722"/>
    </source>
</evidence>
<keyword evidence="11" id="KW-0269">Exonuclease</keyword>
<dbReference type="Proteomes" id="UP000294749">
    <property type="component" value="Unassembled WGS sequence"/>
</dbReference>
<comment type="caution">
    <text evidence="11">The sequence shown here is derived from an EMBL/GenBank/DDBJ whole genome shotgun (WGS) entry which is preliminary data.</text>
</comment>
<dbReference type="CDD" id="cd09084">
    <property type="entry name" value="EEP-2"/>
    <property type="match status" value="1"/>
</dbReference>
<dbReference type="InterPro" id="IPR005135">
    <property type="entry name" value="Endo/exonuclease/phosphatase"/>
</dbReference>
<dbReference type="InterPro" id="IPR036691">
    <property type="entry name" value="Endo/exonu/phosph_ase_sf"/>
</dbReference>
<evidence type="ECO:0000313" key="11">
    <source>
        <dbReference type="EMBL" id="TDT44686.1"/>
    </source>
</evidence>
<dbReference type="PROSITE" id="PS51257">
    <property type="entry name" value="PROKAR_LIPOPROTEIN"/>
    <property type="match status" value="1"/>
</dbReference>
<evidence type="ECO:0000256" key="4">
    <source>
        <dbReference type="ARBA" id="ARBA00022723"/>
    </source>
</evidence>
<comment type="cofactor">
    <cofactor evidence="1">
        <name>Mn(2+)</name>
        <dbReference type="ChEBI" id="CHEBI:29035"/>
    </cofactor>
</comment>
<protein>
    <submittedName>
        <fullName evidence="11">Endonuclease/exonuclease/phosphatase family metal-dependent hydrolase</fullName>
    </submittedName>
</protein>
<dbReference type="PANTHER" id="PTHR15822">
    <property type="entry name" value="TRAF AND TNF RECEPTOR-ASSOCIATED PROTEIN"/>
    <property type="match status" value="1"/>
</dbReference>
<reference evidence="11 12" key="1">
    <citation type="submission" date="2019-03" db="EMBL/GenBank/DDBJ databases">
        <title>Genomic Encyclopedia of Archaeal and Bacterial Type Strains, Phase II (KMG-II): from individual species to whole genera.</title>
        <authorList>
            <person name="Goeker M."/>
        </authorList>
    </citation>
    <scope>NUCLEOTIDE SEQUENCE [LARGE SCALE GENOMIC DNA]</scope>
    <source>
        <strain evidence="11 12">DSM 25233</strain>
    </source>
</reference>
<evidence type="ECO:0000256" key="2">
    <source>
        <dbReference type="ARBA" id="ARBA00001946"/>
    </source>
</evidence>
<dbReference type="Gene3D" id="3.60.10.10">
    <property type="entry name" value="Endonuclease/exonuclease/phosphatase"/>
    <property type="match status" value="1"/>
</dbReference>
<dbReference type="AlphaFoldDB" id="A0A4R7K2G0"/>
<keyword evidence="4" id="KW-0479">Metal-binding</keyword>
<accession>A0A4R7K2G0</accession>
<evidence type="ECO:0000256" key="6">
    <source>
        <dbReference type="ARBA" id="ARBA00022801"/>
    </source>
</evidence>